<dbReference type="InterPro" id="IPR013785">
    <property type="entry name" value="Aldolase_TIM"/>
</dbReference>
<feature type="binding site" evidence="9">
    <location>
        <position position="44"/>
    </location>
    <ligand>
        <name>[4Fe-4S] cluster</name>
        <dbReference type="ChEBI" id="CHEBI:49883"/>
        <label>1</label>
    </ligand>
</feature>
<dbReference type="GO" id="GO:0005737">
    <property type="term" value="C:cytoplasm"/>
    <property type="evidence" value="ECO:0007669"/>
    <property type="project" value="UniProtKB-SubCell"/>
</dbReference>
<protein>
    <recommendedName>
        <fullName evidence="9">Lipoyl synthase</fullName>
        <ecNumber evidence="9">2.8.1.8</ecNumber>
    </recommendedName>
    <alternativeName>
        <fullName evidence="9">Lip-syn</fullName>
        <shortName evidence="9">LS</shortName>
    </alternativeName>
    <alternativeName>
        <fullName evidence="9">Lipoate synthase</fullName>
    </alternativeName>
    <alternativeName>
        <fullName evidence="9">Lipoic acid synthase</fullName>
    </alternativeName>
    <alternativeName>
        <fullName evidence="9">Sulfur insertion protein LipA</fullName>
    </alternativeName>
</protein>
<dbReference type="SFLD" id="SFLDF00271">
    <property type="entry name" value="lipoyl_synthase"/>
    <property type="match status" value="1"/>
</dbReference>
<name>A0A5S5AUK1_9FIRM</name>
<dbReference type="Gene3D" id="3.20.20.70">
    <property type="entry name" value="Aldolase class I"/>
    <property type="match status" value="1"/>
</dbReference>
<dbReference type="Pfam" id="PF04055">
    <property type="entry name" value="Radical_SAM"/>
    <property type="match status" value="1"/>
</dbReference>
<evidence type="ECO:0000256" key="2">
    <source>
        <dbReference type="ARBA" id="ARBA00022490"/>
    </source>
</evidence>
<organism evidence="11 12">
    <name type="scientific">Thermosediminibacter litoriperuensis</name>
    <dbReference type="NCBI Taxonomy" id="291989"/>
    <lineage>
        <taxon>Bacteria</taxon>
        <taxon>Bacillati</taxon>
        <taxon>Bacillota</taxon>
        <taxon>Clostridia</taxon>
        <taxon>Thermosediminibacterales</taxon>
        <taxon>Thermosediminibacteraceae</taxon>
        <taxon>Thermosediminibacter</taxon>
    </lineage>
</organism>
<dbReference type="InterPro" id="IPR003698">
    <property type="entry name" value="Lipoyl_synth"/>
</dbReference>
<evidence type="ECO:0000313" key="11">
    <source>
        <dbReference type="EMBL" id="TYP56121.1"/>
    </source>
</evidence>
<dbReference type="NCBIfam" id="TIGR00510">
    <property type="entry name" value="lipA"/>
    <property type="match status" value="1"/>
</dbReference>
<evidence type="ECO:0000256" key="3">
    <source>
        <dbReference type="ARBA" id="ARBA00022679"/>
    </source>
</evidence>
<dbReference type="FunFam" id="3.20.20.70:FF:000040">
    <property type="entry name" value="Lipoyl synthase"/>
    <property type="match status" value="1"/>
</dbReference>
<comment type="catalytic activity">
    <reaction evidence="8 9">
        <text>[[Fe-S] cluster scaffold protein carrying a second [4Fe-4S](2+) cluster] + N(6)-octanoyl-L-lysyl-[protein] + 2 oxidized [2Fe-2S]-[ferredoxin] + 2 S-adenosyl-L-methionine + 4 H(+) = [[Fe-S] cluster scaffold protein] + N(6)-[(R)-dihydrolipoyl]-L-lysyl-[protein] + 4 Fe(3+) + 2 hydrogen sulfide + 2 5'-deoxyadenosine + 2 L-methionine + 2 reduced [2Fe-2S]-[ferredoxin]</text>
        <dbReference type="Rhea" id="RHEA:16585"/>
        <dbReference type="Rhea" id="RHEA-COMP:9928"/>
        <dbReference type="Rhea" id="RHEA-COMP:10000"/>
        <dbReference type="Rhea" id="RHEA-COMP:10001"/>
        <dbReference type="Rhea" id="RHEA-COMP:10475"/>
        <dbReference type="Rhea" id="RHEA-COMP:14568"/>
        <dbReference type="Rhea" id="RHEA-COMP:14569"/>
        <dbReference type="ChEBI" id="CHEBI:15378"/>
        <dbReference type="ChEBI" id="CHEBI:17319"/>
        <dbReference type="ChEBI" id="CHEBI:29034"/>
        <dbReference type="ChEBI" id="CHEBI:29919"/>
        <dbReference type="ChEBI" id="CHEBI:33722"/>
        <dbReference type="ChEBI" id="CHEBI:33737"/>
        <dbReference type="ChEBI" id="CHEBI:33738"/>
        <dbReference type="ChEBI" id="CHEBI:57844"/>
        <dbReference type="ChEBI" id="CHEBI:59789"/>
        <dbReference type="ChEBI" id="CHEBI:78809"/>
        <dbReference type="ChEBI" id="CHEBI:83100"/>
        <dbReference type="EC" id="2.8.1.8"/>
    </reaction>
</comment>
<keyword evidence="12" id="KW-1185">Reference proteome</keyword>
<keyword evidence="4 9" id="KW-0949">S-adenosyl-L-methionine</keyword>
<evidence type="ECO:0000313" key="12">
    <source>
        <dbReference type="Proteomes" id="UP000322294"/>
    </source>
</evidence>
<dbReference type="PANTHER" id="PTHR10949:SF0">
    <property type="entry name" value="LIPOYL SYNTHASE, MITOCHONDRIAL"/>
    <property type="match status" value="1"/>
</dbReference>
<dbReference type="Proteomes" id="UP000322294">
    <property type="component" value="Unassembled WGS sequence"/>
</dbReference>
<keyword evidence="2 9" id="KW-0963">Cytoplasm</keyword>
<feature type="binding site" evidence="9">
    <location>
        <position position="33"/>
    </location>
    <ligand>
        <name>[4Fe-4S] cluster</name>
        <dbReference type="ChEBI" id="CHEBI:49883"/>
        <label>1</label>
    </ligand>
</feature>
<feature type="binding site" evidence="9">
    <location>
        <position position="59"/>
    </location>
    <ligand>
        <name>[4Fe-4S] cluster</name>
        <dbReference type="ChEBI" id="CHEBI:49883"/>
        <label>2</label>
        <note>4Fe-4S-S-AdoMet</note>
    </ligand>
</feature>
<evidence type="ECO:0000259" key="10">
    <source>
        <dbReference type="PROSITE" id="PS51918"/>
    </source>
</evidence>
<comment type="caution">
    <text evidence="11">The sequence shown here is derived from an EMBL/GenBank/DDBJ whole genome shotgun (WGS) entry which is preliminary data.</text>
</comment>
<dbReference type="PANTHER" id="PTHR10949">
    <property type="entry name" value="LIPOYL SYNTHASE"/>
    <property type="match status" value="1"/>
</dbReference>
<keyword evidence="5 9" id="KW-0479">Metal-binding</keyword>
<dbReference type="UniPathway" id="UPA00538">
    <property type="reaction ID" value="UER00593"/>
</dbReference>
<sequence length="287" mass="32180">MMNKPEWLKVKINPAELKHMEEFLKTVKLNTVCQSAHCPNMGECFSRKTATIMIMGNICTRNCRFCAVEKGHPAPPDEDEPRRVAEAARALNLRHAVITCVTRDDLPDGGASHFARTVKELKKIPGLTVEVLVSDFRGDEEAIRTVVESKPDVINHNLETVPRLYPAVRPMADYERSLFLLKKVKELDPAIYTKSGIMVGLGEREEEVVDLMKDLVGVGCDMMTIGQYLRPSSSHIAVAEYVTPEQFERYRKIGYDLGFKYVASGPLVRSSYNAVEGMDAVNESGFR</sequence>
<feature type="binding site" evidence="9">
    <location>
        <position position="38"/>
    </location>
    <ligand>
        <name>[4Fe-4S] cluster</name>
        <dbReference type="ChEBI" id="CHEBI:49883"/>
        <label>1</label>
    </ligand>
</feature>
<dbReference type="GO" id="GO:0046872">
    <property type="term" value="F:metal ion binding"/>
    <property type="evidence" value="ECO:0007669"/>
    <property type="project" value="UniProtKB-KW"/>
</dbReference>
<evidence type="ECO:0000256" key="4">
    <source>
        <dbReference type="ARBA" id="ARBA00022691"/>
    </source>
</evidence>
<dbReference type="SMART" id="SM00729">
    <property type="entry name" value="Elp3"/>
    <property type="match status" value="1"/>
</dbReference>
<keyword evidence="3 9" id="KW-0808">Transferase</keyword>
<comment type="subcellular location">
    <subcellularLocation>
        <location evidence="9">Cytoplasm</location>
    </subcellularLocation>
</comment>
<dbReference type="GO" id="GO:0016992">
    <property type="term" value="F:lipoate synthase activity"/>
    <property type="evidence" value="ECO:0007669"/>
    <property type="project" value="UniProtKB-UniRule"/>
</dbReference>
<dbReference type="PIRSF" id="PIRSF005963">
    <property type="entry name" value="Lipoyl_synth"/>
    <property type="match status" value="1"/>
</dbReference>
<dbReference type="EMBL" id="VNHO01000009">
    <property type="protein sequence ID" value="TYP56121.1"/>
    <property type="molecule type" value="Genomic_DNA"/>
</dbReference>
<evidence type="ECO:0000256" key="6">
    <source>
        <dbReference type="ARBA" id="ARBA00023004"/>
    </source>
</evidence>
<dbReference type="AlphaFoldDB" id="A0A5S5AUK1"/>
<dbReference type="SUPFAM" id="SSF102114">
    <property type="entry name" value="Radical SAM enzymes"/>
    <property type="match status" value="1"/>
</dbReference>
<dbReference type="GO" id="GO:0051539">
    <property type="term" value="F:4 iron, 4 sulfur cluster binding"/>
    <property type="evidence" value="ECO:0007669"/>
    <property type="project" value="UniProtKB-UniRule"/>
</dbReference>
<feature type="binding site" evidence="9">
    <location>
        <position position="271"/>
    </location>
    <ligand>
        <name>[4Fe-4S] cluster</name>
        <dbReference type="ChEBI" id="CHEBI:49883"/>
        <label>1</label>
    </ligand>
</feature>
<dbReference type="SFLD" id="SFLDS00029">
    <property type="entry name" value="Radical_SAM"/>
    <property type="match status" value="1"/>
</dbReference>
<dbReference type="SFLD" id="SFLDG01058">
    <property type="entry name" value="lipoyl_synthase_like"/>
    <property type="match status" value="1"/>
</dbReference>
<keyword evidence="6 9" id="KW-0408">Iron</keyword>
<dbReference type="NCBIfam" id="NF004019">
    <property type="entry name" value="PRK05481.1"/>
    <property type="match status" value="1"/>
</dbReference>
<evidence type="ECO:0000256" key="7">
    <source>
        <dbReference type="ARBA" id="ARBA00023014"/>
    </source>
</evidence>
<comment type="similarity">
    <text evidence="9">Belongs to the radical SAM superfamily. Lipoyl synthase family.</text>
</comment>
<accession>A0A5S5AUK1</accession>
<dbReference type="PROSITE" id="PS51918">
    <property type="entry name" value="RADICAL_SAM"/>
    <property type="match status" value="1"/>
</dbReference>
<feature type="domain" description="Radical SAM core" evidence="10">
    <location>
        <begin position="44"/>
        <end position="260"/>
    </location>
</feature>
<proteinExistence type="inferred from homology"/>
<comment type="function">
    <text evidence="9">Catalyzes the radical-mediated insertion of two sulfur atoms into the C-6 and C-8 positions of the octanoyl moiety bound to the lipoyl domains of lipoate-dependent enzymes, thereby converting the octanoylated domains into lipoylated derivatives.</text>
</comment>
<evidence type="ECO:0000256" key="5">
    <source>
        <dbReference type="ARBA" id="ARBA00022723"/>
    </source>
</evidence>
<feature type="binding site" evidence="9">
    <location>
        <position position="66"/>
    </location>
    <ligand>
        <name>[4Fe-4S] cluster</name>
        <dbReference type="ChEBI" id="CHEBI:49883"/>
        <label>2</label>
        <note>4Fe-4S-S-AdoMet</note>
    </ligand>
</feature>
<dbReference type="GO" id="GO:0009249">
    <property type="term" value="P:protein lipoylation"/>
    <property type="evidence" value="ECO:0007669"/>
    <property type="project" value="UniProtKB-UniRule"/>
</dbReference>
<dbReference type="EC" id="2.8.1.8" evidence="9"/>
<keyword evidence="1 9" id="KW-0004">4Fe-4S</keyword>
<dbReference type="InterPro" id="IPR006638">
    <property type="entry name" value="Elp3/MiaA/NifB-like_rSAM"/>
</dbReference>
<reference evidence="11 12" key="1">
    <citation type="submission" date="2019-07" db="EMBL/GenBank/DDBJ databases">
        <title>Genomic Encyclopedia of Type Strains, Phase I: the one thousand microbial genomes (KMG-I) project.</title>
        <authorList>
            <person name="Kyrpides N."/>
        </authorList>
    </citation>
    <scope>NUCLEOTIDE SEQUENCE [LARGE SCALE GENOMIC DNA]</scope>
    <source>
        <strain evidence="11 12">DSM 16647</strain>
    </source>
</reference>
<dbReference type="InterPro" id="IPR007197">
    <property type="entry name" value="rSAM"/>
</dbReference>
<evidence type="ECO:0000256" key="8">
    <source>
        <dbReference type="ARBA" id="ARBA00047326"/>
    </source>
</evidence>
<evidence type="ECO:0000256" key="1">
    <source>
        <dbReference type="ARBA" id="ARBA00022485"/>
    </source>
</evidence>
<feature type="binding site" evidence="9">
    <location>
        <position position="63"/>
    </location>
    <ligand>
        <name>[4Fe-4S] cluster</name>
        <dbReference type="ChEBI" id="CHEBI:49883"/>
        <label>2</label>
        <note>4Fe-4S-S-AdoMet</note>
    </ligand>
</feature>
<evidence type="ECO:0000256" key="9">
    <source>
        <dbReference type="HAMAP-Rule" id="MF_00206"/>
    </source>
</evidence>
<keyword evidence="7 9" id="KW-0411">Iron-sulfur</keyword>
<dbReference type="NCBIfam" id="NF009544">
    <property type="entry name" value="PRK12928.1"/>
    <property type="match status" value="1"/>
</dbReference>
<dbReference type="CDD" id="cd01335">
    <property type="entry name" value="Radical_SAM"/>
    <property type="match status" value="1"/>
</dbReference>
<dbReference type="InterPro" id="IPR058240">
    <property type="entry name" value="rSAM_sf"/>
</dbReference>
<gene>
    <name evidence="9" type="primary">lipA</name>
    <name evidence="11" type="ORF">LZ11_01042</name>
</gene>
<comment type="pathway">
    <text evidence="9">Protein modification; protein lipoylation via endogenous pathway; protein N(6)-(lipoyl)lysine from octanoyl-[acyl-carrier-protein]: step 2/2.</text>
</comment>
<comment type="cofactor">
    <cofactor evidence="9">
        <name>[4Fe-4S] cluster</name>
        <dbReference type="ChEBI" id="CHEBI:49883"/>
    </cofactor>
    <text evidence="9">Binds 2 [4Fe-4S] clusters per subunit. One cluster is coordinated with 3 cysteines and an exchangeable S-adenosyl-L-methionine.</text>
</comment>
<dbReference type="HAMAP" id="MF_00206">
    <property type="entry name" value="Lipoyl_synth"/>
    <property type="match status" value="1"/>
</dbReference>